<gene>
    <name evidence="1" type="ORF">F511_38789</name>
</gene>
<keyword evidence="1" id="KW-0675">Receptor</keyword>
<reference evidence="1 2" key="1">
    <citation type="journal article" date="2015" name="Proc. Natl. Acad. Sci. U.S.A.">
        <title>The resurrection genome of Boea hygrometrica: A blueprint for survival of dehydration.</title>
        <authorList>
            <person name="Xiao L."/>
            <person name="Yang G."/>
            <person name="Zhang L."/>
            <person name="Yang X."/>
            <person name="Zhao S."/>
            <person name="Ji Z."/>
            <person name="Zhou Q."/>
            <person name="Hu M."/>
            <person name="Wang Y."/>
            <person name="Chen M."/>
            <person name="Xu Y."/>
            <person name="Jin H."/>
            <person name="Xiao X."/>
            <person name="Hu G."/>
            <person name="Bao F."/>
            <person name="Hu Y."/>
            <person name="Wan P."/>
            <person name="Li L."/>
            <person name="Deng X."/>
            <person name="Kuang T."/>
            <person name="Xiang C."/>
            <person name="Zhu J.K."/>
            <person name="Oliver M.J."/>
            <person name="He Y."/>
        </authorList>
    </citation>
    <scope>NUCLEOTIDE SEQUENCE [LARGE SCALE GENOMIC DNA]</scope>
    <source>
        <strain evidence="2">cv. XS01</strain>
    </source>
</reference>
<organism evidence="1 2">
    <name type="scientific">Dorcoceras hygrometricum</name>
    <dbReference type="NCBI Taxonomy" id="472368"/>
    <lineage>
        <taxon>Eukaryota</taxon>
        <taxon>Viridiplantae</taxon>
        <taxon>Streptophyta</taxon>
        <taxon>Embryophyta</taxon>
        <taxon>Tracheophyta</taxon>
        <taxon>Spermatophyta</taxon>
        <taxon>Magnoliopsida</taxon>
        <taxon>eudicotyledons</taxon>
        <taxon>Gunneridae</taxon>
        <taxon>Pentapetalae</taxon>
        <taxon>asterids</taxon>
        <taxon>lamiids</taxon>
        <taxon>Lamiales</taxon>
        <taxon>Gesneriaceae</taxon>
        <taxon>Didymocarpoideae</taxon>
        <taxon>Trichosporeae</taxon>
        <taxon>Loxocarpinae</taxon>
        <taxon>Dorcoceras</taxon>
    </lineage>
</organism>
<dbReference type="EMBL" id="KV015074">
    <property type="protein sequence ID" value="KZV20887.1"/>
    <property type="molecule type" value="Genomic_DNA"/>
</dbReference>
<dbReference type="GO" id="GO:0016301">
    <property type="term" value="F:kinase activity"/>
    <property type="evidence" value="ECO:0007669"/>
    <property type="project" value="UniProtKB-KW"/>
</dbReference>
<evidence type="ECO:0000313" key="1">
    <source>
        <dbReference type="EMBL" id="KZV20887.1"/>
    </source>
</evidence>
<evidence type="ECO:0000313" key="2">
    <source>
        <dbReference type="Proteomes" id="UP000250235"/>
    </source>
</evidence>
<keyword evidence="1" id="KW-0418">Kinase</keyword>
<keyword evidence="1" id="KW-0808">Transferase</keyword>
<proteinExistence type="predicted"/>
<dbReference type="Proteomes" id="UP000250235">
    <property type="component" value="Unassembled WGS sequence"/>
</dbReference>
<accession>A0A2Z7ANN7</accession>
<dbReference type="OrthoDB" id="3934549at2759"/>
<protein>
    <submittedName>
        <fullName evidence="1">Inactive leucine-rich repeat receptor-like protein kinase-like</fullName>
    </submittedName>
</protein>
<dbReference type="AlphaFoldDB" id="A0A2Z7ANN7"/>
<keyword evidence="2" id="KW-1185">Reference proteome</keyword>
<name>A0A2Z7ANN7_9LAMI</name>
<sequence length="203" mass="23129">MAPQCLSGIHTCQFWHGSSERLSTPNLVVLMAHETSLDSNIRSFDMAHETSLDSHILDWAIKMRIRPPEFETSICDVKYHVSLALSVIPRGSWGDVARRFTIIRWVSPKMWFRSRKCCEPMASCIPEPLRLIFSLPLLSSPRRRRPAVATHRRRTCFDCSGEEIPSVKYSSCLLVQIGEEIGILVVDRIRRPTQPTVEVPISS</sequence>